<evidence type="ECO:0000313" key="2">
    <source>
        <dbReference type="EMBL" id="KAL3510317.1"/>
    </source>
</evidence>
<protein>
    <recommendedName>
        <fullName evidence="1">Integrase zinc-binding domain-containing protein</fullName>
    </recommendedName>
</protein>
<evidence type="ECO:0000313" key="3">
    <source>
        <dbReference type="Proteomes" id="UP001630127"/>
    </source>
</evidence>
<dbReference type="Gene3D" id="1.10.340.70">
    <property type="match status" value="1"/>
</dbReference>
<comment type="caution">
    <text evidence="2">The sequence shown here is derived from an EMBL/GenBank/DDBJ whole genome shotgun (WGS) entry which is preliminary data.</text>
</comment>
<dbReference type="Pfam" id="PF17921">
    <property type="entry name" value="Integrase_H2C2"/>
    <property type="match status" value="1"/>
</dbReference>
<dbReference type="AlphaFoldDB" id="A0ABD2YWU8"/>
<reference evidence="2 3" key="1">
    <citation type="submission" date="2024-11" db="EMBL/GenBank/DDBJ databases">
        <title>A near-complete genome assembly of Cinchona calisaya.</title>
        <authorList>
            <person name="Lian D.C."/>
            <person name="Zhao X.W."/>
            <person name="Wei L."/>
        </authorList>
    </citation>
    <scope>NUCLEOTIDE SEQUENCE [LARGE SCALE GENOMIC DNA]</scope>
    <source>
        <tissue evidence="2">Nenye</tissue>
    </source>
</reference>
<proteinExistence type="predicted"/>
<organism evidence="2 3">
    <name type="scientific">Cinchona calisaya</name>
    <dbReference type="NCBI Taxonomy" id="153742"/>
    <lineage>
        <taxon>Eukaryota</taxon>
        <taxon>Viridiplantae</taxon>
        <taxon>Streptophyta</taxon>
        <taxon>Embryophyta</taxon>
        <taxon>Tracheophyta</taxon>
        <taxon>Spermatophyta</taxon>
        <taxon>Magnoliopsida</taxon>
        <taxon>eudicotyledons</taxon>
        <taxon>Gunneridae</taxon>
        <taxon>Pentapetalae</taxon>
        <taxon>asterids</taxon>
        <taxon>lamiids</taxon>
        <taxon>Gentianales</taxon>
        <taxon>Rubiaceae</taxon>
        <taxon>Cinchonoideae</taxon>
        <taxon>Cinchoneae</taxon>
        <taxon>Cinchona</taxon>
    </lineage>
</organism>
<name>A0ABD2YWU8_9GENT</name>
<dbReference type="Proteomes" id="UP001630127">
    <property type="component" value="Unassembled WGS sequence"/>
</dbReference>
<feature type="domain" description="Integrase zinc-binding" evidence="1">
    <location>
        <begin position="94"/>
        <end position="128"/>
    </location>
</feature>
<sequence>MAQDYEIQYKRGNENVVAVALSRSRGDEEQAEVYAITTVRLAWLKEVSTIYTLDSKSTQLLQELVVDASELPNYNYEQGIIRYKGRVFAQGSSHLRGKLIGGMHDSLLGGHSGNQGTYQRLKSLFYWP</sequence>
<keyword evidence="3" id="KW-1185">Reference proteome</keyword>
<dbReference type="InterPro" id="IPR041588">
    <property type="entry name" value="Integrase_H2C2"/>
</dbReference>
<evidence type="ECO:0000259" key="1">
    <source>
        <dbReference type="Pfam" id="PF17921"/>
    </source>
</evidence>
<accession>A0ABD2YWU8</accession>
<dbReference type="EMBL" id="JBJUIK010000012">
    <property type="protein sequence ID" value="KAL3510317.1"/>
    <property type="molecule type" value="Genomic_DNA"/>
</dbReference>
<gene>
    <name evidence="2" type="ORF">ACH5RR_029718</name>
</gene>